<name>A0A268EY48_9BACL</name>
<dbReference type="EMBL" id="NPBY01000027">
    <property type="protein sequence ID" value="PAD78045.1"/>
    <property type="molecule type" value="Genomic_DNA"/>
</dbReference>
<organism evidence="1 2">
    <name type="scientific">Paenibacillus campinasensis</name>
    <dbReference type="NCBI Taxonomy" id="66347"/>
    <lineage>
        <taxon>Bacteria</taxon>
        <taxon>Bacillati</taxon>
        <taxon>Bacillota</taxon>
        <taxon>Bacilli</taxon>
        <taxon>Bacillales</taxon>
        <taxon>Paenibacillaceae</taxon>
        <taxon>Paenibacillus</taxon>
    </lineage>
</organism>
<evidence type="ECO:0000313" key="1">
    <source>
        <dbReference type="EMBL" id="PAD78045.1"/>
    </source>
</evidence>
<reference evidence="1 2" key="1">
    <citation type="submission" date="2017-07" db="EMBL/GenBank/DDBJ databases">
        <title>Isolation and whole genome analysis of endospore-forming bacteria from heroin.</title>
        <authorList>
            <person name="Kalinowski J."/>
            <person name="Ahrens B."/>
            <person name="Al-Dilaimi A."/>
            <person name="Winkler A."/>
            <person name="Wibberg D."/>
            <person name="Schleenbecker U."/>
            <person name="Ruckert C."/>
            <person name="Wolfel R."/>
            <person name="Grass G."/>
        </authorList>
    </citation>
    <scope>NUCLEOTIDE SEQUENCE [LARGE SCALE GENOMIC DNA]</scope>
    <source>
        <strain evidence="1 2">7537-G1</strain>
    </source>
</reference>
<gene>
    <name evidence="1" type="ORF">CHH67_08415</name>
</gene>
<protein>
    <recommendedName>
        <fullName evidence="3">Tail fiber protein</fullName>
    </recommendedName>
</protein>
<comment type="caution">
    <text evidence="1">The sequence shown here is derived from an EMBL/GenBank/DDBJ whole genome shotgun (WGS) entry which is preliminary data.</text>
</comment>
<sequence>MLNDNWDKIDEAVGQVREELANVNVDIPDASLREKGIVQLSNATNGTREDVAATEKAVKAAYDEALAGKQLGVEQKANVVAALNSIGVAASASETWSQLVAKMAGVIRATGNATPGDVLAGKIASNQYGEIIGEIPVRGEGGTVVIGTRDIVKLSGYYSSDIVIKGDQNKIPNNIKYGIKIDGVEGTFTSDATASSTDLITGKSAYVKGHKIVGTLVPKSKQASGTVTTEYSKVFNFNISNLNFTPSKLIFTVNNSSFGYQIGGSVFIDGNNPHVNLCGGGIQPGEVMEYFVVSNVSMFNGGFTATASATGRAMDYRFTITWTAIE</sequence>
<dbReference type="GO" id="GO:0046718">
    <property type="term" value="P:symbiont entry into host cell"/>
    <property type="evidence" value="ECO:0007669"/>
    <property type="project" value="InterPro"/>
</dbReference>
<dbReference type="Proteomes" id="UP000215596">
    <property type="component" value="Unassembled WGS sequence"/>
</dbReference>
<dbReference type="Pfam" id="PF03406">
    <property type="entry name" value="Phage_fiber_2"/>
    <property type="match status" value="1"/>
</dbReference>
<accession>A0A268EY48</accession>
<proteinExistence type="predicted"/>
<dbReference type="InterPro" id="IPR005068">
    <property type="entry name" value="Phage_lambda_Stf-r2"/>
</dbReference>
<evidence type="ECO:0008006" key="3">
    <source>
        <dbReference type="Google" id="ProtNLM"/>
    </source>
</evidence>
<dbReference type="OrthoDB" id="1958147at2"/>
<dbReference type="AlphaFoldDB" id="A0A268EY48"/>
<dbReference type="GO" id="GO:0019062">
    <property type="term" value="P:virion attachment to host cell"/>
    <property type="evidence" value="ECO:0007669"/>
    <property type="project" value="InterPro"/>
</dbReference>
<evidence type="ECO:0000313" key="2">
    <source>
        <dbReference type="Proteomes" id="UP000215596"/>
    </source>
</evidence>